<proteinExistence type="predicted"/>
<dbReference type="RefSeq" id="WP_141785781.1">
    <property type="nucleotide sequence ID" value="NZ_BAAAIK010000001.1"/>
</dbReference>
<evidence type="ECO:0000313" key="2">
    <source>
        <dbReference type="Proteomes" id="UP000319516"/>
    </source>
</evidence>
<evidence type="ECO:0008006" key="3">
    <source>
        <dbReference type="Google" id="ProtNLM"/>
    </source>
</evidence>
<dbReference type="EMBL" id="VFOP01000001">
    <property type="protein sequence ID" value="TQL51828.1"/>
    <property type="molecule type" value="Genomic_DNA"/>
</dbReference>
<gene>
    <name evidence="1" type="ORF">FB467_2992</name>
</gene>
<dbReference type="Proteomes" id="UP000319516">
    <property type="component" value="Unassembled WGS sequence"/>
</dbReference>
<dbReference type="AlphaFoldDB" id="A0A542YUR6"/>
<evidence type="ECO:0000313" key="1">
    <source>
        <dbReference type="EMBL" id="TQL51828.1"/>
    </source>
</evidence>
<comment type="caution">
    <text evidence="1">The sequence shown here is derived from an EMBL/GenBank/DDBJ whole genome shotgun (WGS) entry which is preliminary data.</text>
</comment>
<protein>
    <recommendedName>
        <fullName evidence="3">Calcineurin-like phosphoesterase domain-containing protein</fullName>
    </recommendedName>
</protein>
<sequence length="326" mass="34758">MATKLLVVSGLHLDKAWTSEQVAVGHQLRAASSQLLLELVQRALDLEVDALVVLGGLWDPATVRGSTVDDVRTVLDAVPFPVVLLPDRAEAESGFRPESLVEWPATVHLVESHARTTVVIGDNHLTAVGPLAPPEQITHGVDALLTTQSGREFGDIPVVCPASSRDAQFHGTVPVPVLIEGSGTGHPQGIVVMLSQGQAPQVEEVTFSVDLGTERTLDVSEHEDSSTLISALNDTLSACAGSDRLRVSGRVNPRVLVPPALKWTQSRPDVTVVWEDLDFVFPPTPPDHTVQAELIRRLAGPGPDAARRHQALALGLDSLESQDVTA</sequence>
<accession>A0A542YUR6</accession>
<dbReference type="OrthoDB" id="5198377at2"/>
<organism evidence="1 2">
    <name type="scientific">Ornithinicoccus hortensis</name>
    <dbReference type="NCBI Taxonomy" id="82346"/>
    <lineage>
        <taxon>Bacteria</taxon>
        <taxon>Bacillati</taxon>
        <taxon>Actinomycetota</taxon>
        <taxon>Actinomycetes</taxon>
        <taxon>Micrococcales</taxon>
        <taxon>Intrasporangiaceae</taxon>
        <taxon>Ornithinicoccus</taxon>
    </lineage>
</organism>
<reference evidence="1 2" key="1">
    <citation type="submission" date="2019-06" db="EMBL/GenBank/DDBJ databases">
        <title>Sequencing the genomes of 1000 actinobacteria strains.</title>
        <authorList>
            <person name="Klenk H.-P."/>
        </authorList>
    </citation>
    <scope>NUCLEOTIDE SEQUENCE [LARGE SCALE GENOMIC DNA]</scope>
    <source>
        <strain evidence="1 2">DSM 12335</strain>
    </source>
</reference>
<name>A0A542YUR6_9MICO</name>
<dbReference type="SUPFAM" id="SSF56300">
    <property type="entry name" value="Metallo-dependent phosphatases"/>
    <property type="match status" value="1"/>
</dbReference>
<dbReference type="InterPro" id="IPR029052">
    <property type="entry name" value="Metallo-depent_PP-like"/>
</dbReference>
<keyword evidence="2" id="KW-1185">Reference proteome</keyword>